<evidence type="ECO:0000313" key="2">
    <source>
        <dbReference type="EMBL" id="EYC34702.1"/>
    </source>
</evidence>
<evidence type="ECO:0000313" key="3">
    <source>
        <dbReference type="Proteomes" id="UP000024635"/>
    </source>
</evidence>
<keyword evidence="3" id="KW-1185">Reference proteome</keyword>
<evidence type="ECO:0000256" key="1">
    <source>
        <dbReference type="SAM" id="MobiDB-lite"/>
    </source>
</evidence>
<feature type="compositionally biased region" description="Acidic residues" evidence="1">
    <location>
        <begin position="26"/>
        <end position="37"/>
    </location>
</feature>
<organism evidence="2 3">
    <name type="scientific">Ancylostoma ceylanicum</name>
    <dbReference type="NCBI Taxonomy" id="53326"/>
    <lineage>
        <taxon>Eukaryota</taxon>
        <taxon>Metazoa</taxon>
        <taxon>Ecdysozoa</taxon>
        <taxon>Nematoda</taxon>
        <taxon>Chromadorea</taxon>
        <taxon>Rhabditida</taxon>
        <taxon>Rhabditina</taxon>
        <taxon>Rhabditomorpha</taxon>
        <taxon>Strongyloidea</taxon>
        <taxon>Ancylostomatidae</taxon>
        <taxon>Ancylostomatinae</taxon>
        <taxon>Ancylostoma</taxon>
    </lineage>
</organism>
<sequence>SIGARGPGKRQIKPTAAVLDLVLPNAEDEEDDEDFVADNENGSNEGSDSDGSDSDGSEDSSDSSSSTDVDDEENDDVEKDGRNAVSVEGLAGDGKEVSAL</sequence>
<accession>A0A016W5Z1</accession>
<feature type="compositionally biased region" description="Acidic residues" evidence="1">
    <location>
        <begin position="47"/>
        <end position="61"/>
    </location>
</feature>
<protein>
    <submittedName>
        <fullName evidence="2">Uncharacterized protein</fullName>
    </submittedName>
</protein>
<reference evidence="3" key="1">
    <citation type="journal article" date="2015" name="Nat. Genet.">
        <title>The genome and transcriptome of the zoonotic hookworm Ancylostoma ceylanicum identify infection-specific gene families.</title>
        <authorList>
            <person name="Schwarz E.M."/>
            <person name="Hu Y."/>
            <person name="Antoshechkin I."/>
            <person name="Miller M.M."/>
            <person name="Sternberg P.W."/>
            <person name="Aroian R.V."/>
        </authorList>
    </citation>
    <scope>NUCLEOTIDE SEQUENCE</scope>
    <source>
        <strain evidence="3">HY135</strain>
    </source>
</reference>
<dbReference type="AlphaFoldDB" id="A0A016W5Z1"/>
<dbReference type="Proteomes" id="UP000024635">
    <property type="component" value="Unassembled WGS sequence"/>
</dbReference>
<feature type="region of interest" description="Disordered" evidence="1">
    <location>
        <begin position="23"/>
        <end position="100"/>
    </location>
</feature>
<gene>
    <name evidence="2" type="primary">Acey_s1711.g3945</name>
    <name evidence="2" type="ORF">Y032_1711g3945</name>
</gene>
<feature type="compositionally biased region" description="Acidic residues" evidence="1">
    <location>
        <begin position="68"/>
        <end position="78"/>
    </location>
</feature>
<comment type="caution">
    <text evidence="2">The sequence shown here is derived from an EMBL/GenBank/DDBJ whole genome shotgun (WGS) entry which is preliminary data.</text>
</comment>
<dbReference type="EMBL" id="JARK01001310">
    <property type="protein sequence ID" value="EYC34702.1"/>
    <property type="molecule type" value="Genomic_DNA"/>
</dbReference>
<feature type="non-terminal residue" evidence="2">
    <location>
        <position position="1"/>
    </location>
</feature>
<name>A0A016W5Z1_9BILA</name>
<proteinExistence type="predicted"/>